<evidence type="ECO:0000313" key="1">
    <source>
        <dbReference type="EMBL" id="OCT95325.1"/>
    </source>
</evidence>
<sequence>MSLERLWFQVRPRARCILSIWRCPSGNSGRSWCSTSSIRLATSVTVSGTPLTLRLPLRDLLSRSSMLFSSCTICA</sequence>
<evidence type="ECO:0000313" key="2">
    <source>
        <dbReference type="Proteomes" id="UP000694892"/>
    </source>
</evidence>
<gene>
    <name evidence="1" type="ORF">XELAEV_18013012mg</name>
</gene>
<name>A0A974DQ10_XENLA</name>
<protein>
    <submittedName>
        <fullName evidence="1">Uncharacterized protein</fullName>
    </submittedName>
</protein>
<dbReference type="AlphaFoldDB" id="A0A974DQ10"/>
<accession>A0A974DQ10</accession>
<organism evidence="1 2">
    <name type="scientific">Xenopus laevis</name>
    <name type="common">African clawed frog</name>
    <dbReference type="NCBI Taxonomy" id="8355"/>
    <lineage>
        <taxon>Eukaryota</taxon>
        <taxon>Metazoa</taxon>
        <taxon>Chordata</taxon>
        <taxon>Craniata</taxon>
        <taxon>Vertebrata</taxon>
        <taxon>Euteleostomi</taxon>
        <taxon>Amphibia</taxon>
        <taxon>Batrachia</taxon>
        <taxon>Anura</taxon>
        <taxon>Pipoidea</taxon>
        <taxon>Pipidae</taxon>
        <taxon>Xenopodinae</taxon>
        <taxon>Xenopus</taxon>
        <taxon>Xenopus</taxon>
    </lineage>
</organism>
<dbReference type="Proteomes" id="UP000694892">
    <property type="component" value="Chromosome 2L"/>
</dbReference>
<proteinExistence type="predicted"/>
<dbReference type="EMBL" id="CM004468">
    <property type="protein sequence ID" value="OCT95325.1"/>
    <property type="molecule type" value="Genomic_DNA"/>
</dbReference>
<reference evidence="2" key="1">
    <citation type="journal article" date="2016" name="Nature">
        <title>Genome evolution in the allotetraploid frog Xenopus laevis.</title>
        <authorList>
            <person name="Session A.M."/>
            <person name="Uno Y."/>
            <person name="Kwon T."/>
            <person name="Chapman J.A."/>
            <person name="Toyoda A."/>
            <person name="Takahashi S."/>
            <person name="Fukui A."/>
            <person name="Hikosaka A."/>
            <person name="Suzuki A."/>
            <person name="Kondo M."/>
            <person name="van Heeringen S.J."/>
            <person name="Quigley I."/>
            <person name="Heinz S."/>
            <person name="Ogino H."/>
            <person name="Ochi H."/>
            <person name="Hellsten U."/>
            <person name="Lyons J.B."/>
            <person name="Simakov O."/>
            <person name="Putnam N."/>
            <person name="Stites J."/>
            <person name="Kuroki Y."/>
            <person name="Tanaka T."/>
            <person name="Michiue T."/>
            <person name="Watanabe M."/>
            <person name="Bogdanovic O."/>
            <person name="Lister R."/>
            <person name="Georgiou G."/>
            <person name="Paranjpe S.S."/>
            <person name="van Kruijsbergen I."/>
            <person name="Shu S."/>
            <person name="Carlson J."/>
            <person name="Kinoshita T."/>
            <person name="Ohta Y."/>
            <person name="Mawaribuchi S."/>
            <person name="Jenkins J."/>
            <person name="Grimwood J."/>
            <person name="Schmutz J."/>
            <person name="Mitros T."/>
            <person name="Mozaffari S.V."/>
            <person name="Suzuki Y."/>
            <person name="Haramoto Y."/>
            <person name="Yamamoto T.S."/>
            <person name="Takagi C."/>
            <person name="Heald R."/>
            <person name="Miller K."/>
            <person name="Haudenschild C."/>
            <person name="Kitzman J."/>
            <person name="Nakayama T."/>
            <person name="Izutsu Y."/>
            <person name="Robert J."/>
            <person name="Fortriede J."/>
            <person name="Burns K."/>
            <person name="Lotay V."/>
            <person name="Karimi K."/>
            <person name="Yasuoka Y."/>
            <person name="Dichmann D.S."/>
            <person name="Flajnik M.F."/>
            <person name="Houston D.W."/>
            <person name="Shendure J."/>
            <person name="DuPasquier L."/>
            <person name="Vize P.D."/>
            <person name="Zorn A.M."/>
            <person name="Ito M."/>
            <person name="Marcotte E.M."/>
            <person name="Wallingford J.B."/>
            <person name="Ito Y."/>
            <person name="Asashima M."/>
            <person name="Ueno N."/>
            <person name="Matsuda Y."/>
            <person name="Veenstra G.J."/>
            <person name="Fujiyama A."/>
            <person name="Harland R.M."/>
            <person name="Taira M."/>
            <person name="Rokhsar D.S."/>
        </authorList>
    </citation>
    <scope>NUCLEOTIDE SEQUENCE [LARGE SCALE GENOMIC DNA]</scope>
    <source>
        <strain evidence="2">J</strain>
    </source>
</reference>